<dbReference type="Gene3D" id="3.90.76.10">
    <property type="entry name" value="Dipeptide-binding Protein, Domain 1"/>
    <property type="match status" value="1"/>
</dbReference>
<evidence type="ECO:0000256" key="1">
    <source>
        <dbReference type="ARBA" id="ARBA00005695"/>
    </source>
</evidence>
<dbReference type="PANTHER" id="PTHR30290:SF9">
    <property type="entry name" value="OLIGOPEPTIDE-BINDING PROTEIN APPA"/>
    <property type="match status" value="1"/>
</dbReference>
<feature type="domain" description="Solute-binding protein family 5" evidence="5">
    <location>
        <begin position="261"/>
        <end position="596"/>
    </location>
</feature>
<dbReference type="EMBL" id="BAABDL010000014">
    <property type="protein sequence ID" value="GAA4058760.1"/>
    <property type="molecule type" value="Genomic_DNA"/>
</dbReference>
<evidence type="ECO:0000313" key="6">
    <source>
        <dbReference type="EMBL" id="GAA4058760.1"/>
    </source>
</evidence>
<dbReference type="Proteomes" id="UP001501734">
    <property type="component" value="Unassembled WGS sequence"/>
</dbReference>
<evidence type="ECO:0000256" key="3">
    <source>
        <dbReference type="ARBA" id="ARBA00022729"/>
    </source>
</evidence>
<proteinExistence type="inferred from homology"/>
<sequence length="597" mass="66389">MKRLTFGLLLILSLFIAGCVSTESDVQGDSDTAPAADAEKPTIEILGMSTSEDDLNILRDQLTNNGFDVELNIQPDRGSYTTQKEAGNYDLAVNSWTTVTGNPDYAVRSLFTSDGDNTLFADDEADRLIDLASTQLPEDYQQTYTELEQHIVFDQAYVLPLYISYKAQAVNHEIIDESTVRLPKSRAAVWEMYDFTDTNLRDTEPLLVHQGLSDLTSLDPIKGNDGSINTLNTNMYVRLVNLTDDDQVVSDGSLSLNHVIAEGNQDYYFVLRDDINFAAVEGDAAVNTGVRVGAEDVKFSLERAKDRNSVPDHRTYSLHESIDTVEIVADLAELEAVTNEGTTVKAALEENLNTEIAELTADKTEADNSNGVYQVVKVTTHNPFPQVLNYLAHQSAGIVSKEQVESINTYNVEDYDVNTDIAYGDQRTVSEDSEHENTLYASGPYILVSKNDYEARFVKNPAYMVGSDYEPRMTEVIVKFIQDPETALSALRNNEIHVYNGVAENRYDIVHEDERLTLQQNESNAVAYLNFNMDGREVSTNTALRQAVLYSINQDEFISFYQGNKMPAISTVSPLVNTGLTLEADPAKVQELLEQAN</sequence>
<dbReference type="InterPro" id="IPR000914">
    <property type="entry name" value="SBP_5_dom"/>
</dbReference>
<dbReference type="Gene3D" id="3.40.190.10">
    <property type="entry name" value="Periplasmic binding protein-like II"/>
    <property type="match status" value="1"/>
</dbReference>
<feature type="signal peptide" evidence="4">
    <location>
        <begin position="1"/>
        <end position="22"/>
    </location>
</feature>
<dbReference type="InterPro" id="IPR039424">
    <property type="entry name" value="SBP_5"/>
</dbReference>
<keyword evidence="2" id="KW-0813">Transport</keyword>
<organism evidence="6 7">
    <name type="scientific">Amphibacillus indicireducens</name>
    <dbReference type="NCBI Taxonomy" id="1076330"/>
    <lineage>
        <taxon>Bacteria</taxon>
        <taxon>Bacillati</taxon>
        <taxon>Bacillota</taxon>
        <taxon>Bacilli</taxon>
        <taxon>Bacillales</taxon>
        <taxon>Bacillaceae</taxon>
        <taxon>Amphibacillus</taxon>
    </lineage>
</organism>
<evidence type="ECO:0000259" key="5">
    <source>
        <dbReference type="Pfam" id="PF00496"/>
    </source>
</evidence>
<keyword evidence="7" id="KW-1185">Reference proteome</keyword>
<dbReference type="PANTHER" id="PTHR30290">
    <property type="entry name" value="PERIPLASMIC BINDING COMPONENT OF ABC TRANSPORTER"/>
    <property type="match status" value="1"/>
</dbReference>
<evidence type="ECO:0000256" key="4">
    <source>
        <dbReference type="SAM" id="SignalP"/>
    </source>
</evidence>
<dbReference type="RefSeq" id="WP_344909596.1">
    <property type="nucleotide sequence ID" value="NZ_BAABDL010000014.1"/>
</dbReference>
<evidence type="ECO:0000313" key="7">
    <source>
        <dbReference type="Proteomes" id="UP001501734"/>
    </source>
</evidence>
<reference evidence="7" key="1">
    <citation type="journal article" date="2019" name="Int. J. Syst. Evol. Microbiol.">
        <title>The Global Catalogue of Microorganisms (GCM) 10K type strain sequencing project: providing services to taxonomists for standard genome sequencing and annotation.</title>
        <authorList>
            <consortium name="The Broad Institute Genomics Platform"/>
            <consortium name="The Broad Institute Genome Sequencing Center for Infectious Disease"/>
            <person name="Wu L."/>
            <person name="Ma J."/>
        </authorList>
    </citation>
    <scope>NUCLEOTIDE SEQUENCE [LARGE SCALE GENOMIC DNA]</scope>
    <source>
        <strain evidence="7">JCM 17250</strain>
    </source>
</reference>
<evidence type="ECO:0000256" key="2">
    <source>
        <dbReference type="ARBA" id="ARBA00022448"/>
    </source>
</evidence>
<dbReference type="Gene3D" id="3.10.105.10">
    <property type="entry name" value="Dipeptide-binding Protein, Domain 3"/>
    <property type="match status" value="1"/>
</dbReference>
<gene>
    <name evidence="6" type="ORF">GCM10022410_02420</name>
</gene>
<dbReference type="PROSITE" id="PS51257">
    <property type="entry name" value="PROKAR_LIPOPROTEIN"/>
    <property type="match status" value="1"/>
</dbReference>
<dbReference type="Pfam" id="PF00496">
    <property type="entry name" value="SBP_bac_5"/>
    <property type="match status" value="1"/>
</dbReference>
<dbReference type="SUPFAM" id="SSF53850">
    <property type="entry name" value="Periplasmic binding protein-like II"/>
    <property type="match status" value="2"/>
</dbReference>
<comment type="caution">
    <text evidence="6">The sequence shown here is derived from an EMBL/GenBank/DDBJ whole genome shotgun (WGS) entry which is preliminary data.</text>
</comment>
<keyword evidence="3 4" id="KW-0732">Signal</keyword>
<protein>
    <submittedName>
        <fullName evidence="6">ABC transporter substrate-binding protein</fullName>
    </submittedName>
</protein>
<comment type="similarity">
    <text evidence="1">Belongs to the bacterial solute-binding protein 5 family.</text>
</comment>
<name>A0ABP7V5Q4_9BACI</name>
<feature type="chain" id="PRO_5047358103" evidence="4">
    <location>
        <begin position="23"/>
        <end position="597"/>
    </location>
</feature>
<accession>A0ABP7V5Q4</accession>